<evidence type="ECO:0000313" key="1">
    <source>
        <dbReference type="EMBL" id="BAC85901.1"/>
    </source>
</evidence>
<protein>
    <submittedName>
        <fullName evidence="1">cDNA FLJ42623 fis, clone BRACE3015894</fullName>
    </submittedName>
</protein>
<accession>Q6ZVG0</accession>
<organism evidence="1">
    <name type="scientific">Homo sapiens</name>
    <name type="common">Human</name>
    <dbReference type="NCBI Taxonomy" id="9606"/>
    <lineage>
        <taxon>Eukaryota</taxon>
        <taxon>Metazoa</taxon>
        <taxon>Chordata</taxon>
        <taxon>Craniata</taxon>
        <taxon>Vertebrata</taxon>
        <taxon>Euteleostomi</taxon>
        <taxon>Mammalia</taxon>
        <taxon>Eutheria</taxon>
        <taxon>Euarchontoglires</taxon>
        <taxon>Primates</taxon>
        <taxon>Haplorrhini</taxon>
        <taxon>Catarrhini</taxon>
        <taxon>Hominidae</taxon>
        <taxon>Homo</taxon>
    </lineage>
</organism>
<dbReference type="EMBL" id="AK124614">
    <property type="protein sequence ID" value="BAC85901.1"/>
    <property type="molecule type" value="mRNA"/>
</dbReference>
<proteinExistence type="evidence at transcript level"/>
<reference evidence="1" key="1">
    <citation type="submission" date="2003-07" db="EMBL/GenBank/DDBJ databases">
        <title>NEDO human cDNA sequencing project.</title>
        <authorList>
            <person name="Ninomiya K."/>
            <person name="Wagatsuma M."/>
            <person name="Kanda K."/>
            <person name="Kondo H."/>
            <person name="Yokoi T."/>
            <person name="Kodaira H."/>
            <person name="Furuya T."/>
            <person name="Takahashi M."/>
            <person name="Kikkawa E."/>
            <person name="Omura Y."/>
            <person name="Abe K."/>
            <person name="Kamihara K."/>
            <person name="Katsuta N."/>
            <person name="Sato K."/>
            <person name="Tanikawa M."/>
            <person name="Yamazaki M."/>
            <person name="Sugiyama T."/>
            <person name="Irie R."/>
            <person name="Otsuki T."/>
            <person name="Sato H."/>
            <person name="Wakamatsu A."/>
            <person name="Ishii S."/>
            <person name="Yamamoto J."/>
            <person name="Isono Y."/>
            <person name="Kawai-Hio Y."/>
            <person name="Saito K."/>
            <person name="Nishikawa T."/>
            <person name="Kimura K."/>
            <person name="Yamashita H."/>
            <person name="Matsuo K."/>
            <person name="Nakamura Y."/>
            <person name="Sekine M."/>
            <person name="Kikuchi H."/>
            <person name="Murakawa K."/>
            <person name="Kanehori K."/>
            <person name="Takahashi-Fujii A."/>
            <person name="Oshima A."/>
            <person name="Sugiyama A."/>
            <person name="Kawakami B."/>
            <person name="Suzuki Y."/>
            <person name="Sugano S."/>
            <person name="Nagahari K."/>
            <person name="Masuho Y."/>
            <person name="Nagai K."/>
            <person name="Isogai T."/>
        </authorList>
    </citation>
    <scope>NUCLEOTIDE SEQUENCE</scope>
    <source>
        <tissue evidence="1">Cerebellum</tissue>
    </source>
</reference>
<dbReference type="AlphaFoldDB" id="Q6ZVG0"/>
<sequence length="162" mass="19098">MIYSTLTRRRWPMPEPTSEHLNLRPCLIYVLFYVQVQPTLWCNANLWLYCITANKSIWRKRHLVKGHSAMECNAAMCNAAYKKTLGKYCTGQTYDPTFSRNRAAYWMPSEFPFSVSTLLFDAMPPHKSIQATVIYFFPSFSPCYNDPNLRFYFVIFVSFLRQ</sequence>
<name>Q6ZVG0_HUMAN</name>